<dbReference type="SUPFAM" id="SSF55608">
    <property type="entry name" value="Homing endonucleases"/>
    <property type="match status" value="1"/>
</dbReference>
<name>A0A0F9AI75_9ZZZZ</name>
<dbReference type="InterPro" id="IPR027434">
    <property type="entry name" value="Homing_endonucl"/>
</dbReference>
<dbReference type="Gene3D" id="3.10.28.10">
    <property type="entry name" value="Homing endonucleases"/>
    <property type="match status" value="1"/>
</dbReference>
<protein>
    <recommendedName>
        <fullName evidence="2">Homing endonuclease LAGLIDADG domain-containing protein</fullName>
    </recommendedName>
</protein>
<dbReference type="EMBL" id="LAZR01042550">
    <property type="protein sequence ID" value="KKL09269.1"/>
    <property type="molecule type" value="Genomic_DNA"/>
</dbReference>
<reference evidence="1" key="1">
    <citation type="journal article" date="2015" name="Nature">
        <title>Complex archaea that bridge the gap between prokaryotes and eukaryotes.</title>
        <authorList>
            <person name="Spang A."/>
            <person name="Saw J.H."/>
            <person name="Jorgensen S.L."/>
            <person name="Zaremba-Niedzwiedzka K."/>
            <person name="Martijn J."/>
            <person name="Lind A.E."/>
            <person name="van Eijk R."/>
            <person name="Schleper C."/>
            <person name="Guy L."/>
            <person name="Ettema T.J."/>
        </authorList>
    </citation>
    <scope>NUCLEOTIDE SEQUENCE</scope>
</reference>
<gene>
    <name evidence="1" type="ORF">LCGC14_2567530</name>
</gene>
<evidence type="ECO:0008006" key="2">
    <source>
        <dbReference type="Google" id="ProtNLM"/>
    </source>
</evidence>
<organism evidence="1">
    <name type="scientific">marine sediment metagenome</name>
    <dbReference type="NCBI Taxonomy" id="412755"/>
    <lineage>
        <taxon>unclassified sequences</taxon>
        <taxon>metagenomes</taxon>
        <taxon>ecological metagenomes</taxon>
    </lineage>
</organism>
<accession>A0A0F9AI75</accession>
<proteinExistence type="predicted"/>
<dbReference type="AlphaFoldDB" id="A0A0F9AI75"/>
<sequence>MRNVTMGNQQITAFEVGWLAGIIDGEGYVGLQKEYDRRFGVHIKIDPQIHITNCDESIVLKSRDIMRKIEVNPYIRATKSKGVKKDIFILQIHRLAPIARLLDVVIPYMTGTKRERAILVCEFCKLRQVAPTFQKTEGIGRQRSGRIKPYTKRETEIFDLCKKNQKRGISETIRQEQRLTSEIWKVMESRQLEAVKI</sequence>
<evidence type="ECO:0000313" key="1">
    <source>
        <dbReference type="EMBL" id="KKL09269.1"/>
    </source>
</evidence>
<comment type="caution">
    <text evidence="1">The sequence shown here is derived from an EMBL/GenBank/DDBJ whole genome shotgun (WGS) entry which is preliminary data.</text>
</comment>